<dbReference type="AlphaFoldDB" id="A0A7W7QG27"/>
<dbReference type="Pfam" id="PF00932">
    <property type="entry name" value="LTD"/>
    <property type="match status" value="1"/>
</dbReference>
<keyword evidence="4" id="KW-1185">Reference proteome</keyword>
<dbReference type="Gene3D" id="2.60.40.1260">
    <property type="entry name" value="Lamin Tail domain"/>
    <property type="match status" value="1"/>
</dbReference>
<sequence length="158" mass="17080">MRSLPLAFAAVLAAATLVPALPVHAAAVPTVQITRIWYNSPGSPDSGANSSLNGEYIQVKNTTRRAVSLKGWTVRDTTRRSDHVYTFGAFTLGAGKAVTLRTGKGKDTSTTRYWGRSGGTLAYIWNQTKDTGYLRDPSGKLVDSCSYNSSRVEYVNCV</sequence>
<dbReference type="EMBL" id="JACHJP010000001">
    <property type="protein sequence ID" value="MBB4912981.1"/>
    <property type="molecule type" value="Genomic_DNA"/>
</dbReference>
<dbReference type="Proteomes" id="UP000552644">
    <property type="component" value="Unassembled WGS sequence"/>
</dbReference>
<feature type="chain" id="PRO_5030915526" evidence="1">
    <location>
        <begin position="26"/>
        <end position="158"/>
    </location>
</feature>
<gene>
    <name evidence="3" type="ORF">FHS44_000053</name>
</gene>
<feature type="signal peptide" evidence="1">
    <location>
        <begin position="1"/>
        <end position="25"/>
    </location>
</feature>
<dbReference type="SUPFAM" id="SSF74853">
    <property type="entry name" value="Lamin A/C globular tail domain"/>
    <property type="match status" value="1"/>
</dbReference>
<protein>
    <submittedName>
        <fullName evidence="3">P pilus assembly chaperone PapD</fullName>
    </submittedName>
</protein>
<feature type="domain" description="LTD" evidence="2">
    <location>
        <begin position="19"/>
        <end position="149"/>
    </location>
</feature>
<comment type="caution">
    <text evidence="3">The sequence shown here is derived from an EMBL/GenBank/DDBJ whole genome shotgun (WGS) entry which is preliminary data.</text>
</comment>
<dbReference type="InterPro" id="IPR001322">
    <property type="entry name" value="Lamin_tail_dom"/>
</dbReference>
<keyword evidence="1" id="KW-0732">Signal</keyword>
<dbReference type="InterPro" id="IPR036415">
    <property type="entry name" value="Lamin_tail_dom_sf"/>
</dbReference>
<accession>A0A7W7QG27</accession>
<dbReference type="RefSeq" id="WP_184711817.1">
    <property type="nucleotide sequence ID" value="NZ_JACHJP010000001.1"/>
</dbReference>
<evidence type="ECO:0000313" key="4">
    <source>
        <dbReference type="Proteomes" id="UP000552644"/>
    </source>
</evidence>
<evidence type="ECO:0000256" key="1">
    <source>
        <dbReference type="SAM" id="SignalP"/>
    </source>
</evidence>
<evidence type="ECO:0000313" key="3">
    <source>
        <dbReference type="EMBL" id="MBB4912981.1"/>
    </source>
</evidence>
<evidence type="ECO:0000259" key="2">
    <source>
        <dbReference type="PROSITE" id="PS51841"/>
    </source>
</evidence>
<dbReference type="PROSITE" id="PS51841">
    <property type="entry name" value="LTD"/>
    <property type="match status" value="1"/>
</dbReference>
<reference evidence="3 4" key="1">
    <citation type="submission" date="2020-08" db="EMBL/GenBank/DDBJ databases">
        <title>Genomic Encyclopedia of Type Strains, Phase III (KMG-III): the genomes of soil and plant-associated and newly described type strains.</title>
        <authorList>
            <person name="Whitman W."/>
        </authorList>
    </citation>
    <scope>NUCLEOTIDE SEQUENCE [LARGE SCALE GENOMIC DNA]</scope>
    <source>
        <strain evidence="3 4">CECT 8840</strain>
    </source>
</reference>
<name>A0A7W7QG27_9ACTN</name>
<proteinExistence type="predicted"/>
<organism evidence="3 4">
    <name type="scientific">Streptosporangium saharense</name>
    <dbReference type="NCBI Taxonomy" id="1706840"/>
    <lineage>
        <taxon>Bacteria</taxon>
        <taxon>Bacillati</taxon>
        <taxon>Actinomycetota</taxon>
        <taxon>Actinomycetes</taxon>
        <taxon>Streptosporangiales</taxon>
        <taxon>Streptosporangiaceae</taxon>
        <taxon>Streptosporangium</taxon>
    </lineage>
</organism>